<feature type="compositionally biased region" description="Low complexity" evidence="1">
    <location>
        <begin position="34"/>
        <end position="51"/>
    </location>
</feature>
<sequence length="228" mass="24329">MTDHDMNAPRAGGSQASHKSYETPHPPTTESGSNEHNSSSMNTSSSVGSNNPYGSDSRSGNEPRTYRDDSEMGSRGGHSNSDNYGLAATGRDDLTSAGQASSSDLNVGPHDSRTANKMDPRVDSDLDNRAQSAGGINPQRSSNVPGNTASQEQPHTSGVDNHLSSEDDYSKSTEETKSQSRPTNYDPRGQQTSEESHHTATHEHKSHSATTHNMPCQTSLQNEQGTDS</sequence>
<evidence type="ECO:0000313" key="3">
    <source>
        <dbReference type="Proteomes" id="UP000070168"/>
    </source>
</evidence>
<accession>A0A135LVE7</accession>
<dbReference type="AlphaFoldDB" id="A0A135LVE7"/>
<feature type="compositionally biased region" description="Basic and acidic residues" evidence="1">
    <location>
        <begin position="194"/>
        <end position="203"/>
    </location>
</feature>
<dbReference type="OMA" id="TSHAMPC"/>
<comment type="caution">
    <text evidence="2">The sequence shown here is derived from an EMBL/GenBank/DDBJ whole genome shotgun (WGS) entry which is preliminary data.</text>
</comment>
<keyword evidence="3" id="KW-1185">Reference proteome</keyword>
<dbReference type="RefSeq" id="XP_040651482.1">
    <property type="nucleotide sequence ID" value="XM_040795916.1"/>
</dbReference>
<dbReference type="GeneID" id="63711216"/>
<proteinExistence type="predicted"/>
<gene>
    <name evidence="2" type="ORF">PGRI_082020</name>
</gene>
<dbReference type="OrthoDB" id="2590867at2759"/>
<dbReference type="Proteomes" id="UP000070168">
    <property type="component" value="Unassembled WGS sequence"/>
</dbReference>
<feature type="compositionally biased region" description="Polar residues" evidence="1">
    <location>
        <begin position="96"/>
        <end position="105"/>
    </location>
</feature>
<evidence type="ECO:0000256" key="1">
    <source>
        <dbReference type="SAM" id="MobiDB-lite"/>
    </source>
</evidence>
<feature type="compositionally biased region" description="Basic and acidic residues" evidence="1">
    <location>
        <begin position="110"/>
        <end position="128"/>
    </location>
</feature>
<organism evidence="2 3">
    <name type="scientific">Penicillium patulum</name>
    <name type="common">Penicillium griseofulvum</name>
    <dbReference type="NCBI Taxonomy" id="5078"/>
    <lineage>
        <taxon>Eukaryota</taxon>
        <taxon>Fungi</taxon>
        <taxon>Dikarya</taxon>
        <taxon>Ascomycota</taxon>
        <taxon>Pezizomycotina</taxon>
        <taxon>Eurotiomycetes</taxon>
        <taxon>Eurotiomycetidae</taxon>
        <taxon>Eurotiales</taxon>
        <taxon>Aspergillaceae</taxon>
        <taxon>Penicillium</taxon>
    </lineage>
</organism>
<name>A0A135LVE7_PENPA</name>
<feature type="region of interest" description="Disordered" evidence="1">
    <location>
        <begin position="1"/>
        <end position="228"/>
    </location>
</feature>
<feature type="compositionally biased region" description="Polar residues" evidence="1">
    <location>
        <begin position="138"/>
        <end position="159"/>
    </location>
</feature>
<dbReference type="EMBL" id="LHQR01000015">
    <property type="protein sequence ID" value="KXG52947.1"/>
    <property type="molecule type" value="Genomic_DNA"/>
</dbReference>
<dbReference type="STRING" id="5078.A0A135LVE7"/>
<feature type="compositionally biased region" description="Polar residues" evidence="1">
    <location>
        <begin position="213"/>
        <end position="228"/>
    </location>
</feature>
<feature type="compositionally biased region" description="Basic and acidic residues" evidence="1">
    <location>
        <begin position="59"/>
        <end position="72"/>
    </location>
</feature>
<feature type="compositionally biased region" description="Basic and acidic residues" evidence="1">
    <location>
        <begin position="163"/>
        <end position="178"/>
    </location>
</feature>
<reference evidence="2 3" key="1">
    <citation type="journal article" date="2016" name="BMC Genomics">
        <title>Genome sequencing and secondary metabolism of the postharvest pathogen Penicillium griseofulvum.</title>
        <authorList>
            <person name="Banani H."/>
            <person name="Marcet-Houben M."/>
            <person name="Ballester A.R."/>
            <person name="Abbruscato P."/>
            <person name="Gonzalez-Candelas L."/>
            <person name="Gabaldon T."/>
            <person name="Spadaro D."/>
        </authorList>
    </citation>
    <scope>NUCLEOTIDE SEQUENCE [LARGE SCALE GENOMIC DNA]</scope>
    <source>
        <strain evidence="2 3">PG3</strain>
    </source>
</reference>
<protein>
    <submittedName>
        <fullName evidence="2">Uncharacterized protein</fullName>
    </submittedName>
</protein>
<evidence type="ECO:0000313" key="2">
    <source>
        <dbReference type="EMBL" id="KXG52947.1"/>
    </source>
</evidence>